<dbReference type="CDD" id="cd12195">
    <property type="entry name" value="CIPK_C"/>
    <property type="match status" value="1"/>
</dbReference>
<dbReference type="SUPFAM" id="SSF56112">
    <property type="entry name" value="Protein kinase-like (PK-like)"/>
    <property type="match status" value="1"/>
</dbReference>
<comment type="catalytic activity">
    <reaction evidence="5">
        <text>L-seryl-[protein] + ATP = O-phospho-L-seryl-[protein] + ADP + H(+)</text>
        <dbReference type="Rhea" id="RHEA:17989"/>
        <dbReference type="Rhea" id="RHEA-COMP:9863"/>
        <dbReference type="Rhea" id="RHEA-COMP:11604"/>
        <dbReference type="ChEBI" id="CHEBI:15378"/>
        <dbReference type="ChEBI" id="CHEBI:29999"/>
        <dbReference type="ChEBI" id="CHEBI:30616"/>
        <dbReference type="ChEBI" id="CHEBI:83421"/>
        <dbReference type="ChEBI" id="CHEBI:456216"/>
        <dbReference type="EC" id="2.7.11.1"/>
    </reaction>
</comment>
<evidence type="ECO:0000256" key="4">
    <source>
        <dbReference type="ARBA" id="ARBA00047899"/>
    </source>
</evidence>
<dbReference type="eggNOG" id="KOG0584">
    <property type="taxonomic scope" value="Eukaryota"/>
</dbReference>
<comment type="catalytic activity">
    <reaction evidence="4">
        <text>L-threonyl-[protein] + ATP = O-phospho-L-threonyl-[protein] + ADP + H(+)</text>
        <dbReference type="Rhea" id="RHEA:46608"/>
        <dbReference type="Rhea" id="RHEA-COMP:11060"/>
        <dbReference type="Rhea" id="RHEA-COMP:11605"/>
        <dbReference type="ChEBI" id="CHEBI:15378"/>
        <dbReference type="ChEBI" id="CHEBI:30013"/>
        <dbReference type="ChEBI" id="CHEBI:30616"/>
        <dbReference type="ChEBI" id="CHEBI:61977"/>
        <dbReference type="ChEBI" id="CHEBI:456216"/>
        <dbReference type="EC" id="2.7.11.1"/>
    </reaction>
</comment>
<dbReference type="STRING" id="4529.A0A0E0R3E1"/>
<dbReference type="Pfam" id="PF00069">
    <property type="entry name" value="Pkinase"/>
    <property type="match status" value="1"/>
</dbReference>
<dbReference type="Gramene" id="ORUFI11G00950.1">
    <property type="protein sequence ID" value="ORUFI11G00950.1"/>
    <property type="gene ID" value="ORUFI11G00950"/>
</dbReference>
<dbReference type="InterPro" id="IPR011009">
    <property type="entry name" value="Kinase-like_dom_sf"/>
</dbReference>
<accession>A0A0E0R3E1</accession>
<sequence length="202" mass="22612">MARYNAMRLRSGKCGAARLFSSGTLRSYRLRYPRVSRRAVAAWARAILRGLAYLHARGVIHRDLKCDNIFVNGHLGQVKIGDLGLAAVLRGCASARSVIGTPEFMAPEMYDECYGVGVDVYSFGMCMLEMLTNEVRKKDNGVVKMQGRKEGRNGVLQFDIEIFEVTTSYHIIEMKQTSGDSLEYRQLLEEGIRPALKDIVLA</sequence>
<keyword evidence="2" id="KW-0723">Serine/threonine-protein kinase</keyword>
<dbReference type="PANTHER" id="PTHR13902">
    <property type="entry name" value="SERINE/THREONINE-PROTEIN KINASE WNK WITH NO LYSINE -RELATED"/>
    <property type="match status" value="1"/>
</dbReference>
<evidence type="ECO:0000256" key="5">
    <source>
        <dbReference type="ARBA" id="ARBA00048679"/>
    </source>
</evidence>
<evidence type="ECO:0000313" key="7">
    <source>
        <dbReference type="EnsemblPlants" id="ORUFI11G00950.1"/>
    </source>
</evidence>
<evidence type="ECO:0000313" key="8">
    <source>
        <dbReference type="Proteomes" id="UP000008022"/>
    </source>
</evidence>
<keyword evidence="3" id="KW-0418">Kinase</keyword>
<feature type="domain" description="Protein kinase" evidence="6">
    <location>
        <begin position="1"/>
        <end position="202"/>
    </location>
</feature>
<dbReference type="Gene3D" id="1.10.510.10">
    <property type="entry name" value="Transferase(Phosphotransferase) domain 1"/>
    <property type="match status" value="1"/>
</dbReference>
<dbReference type="eggNOG" id="KOG0583">
    <property type="taxonomic scope" value="Eukaryota"/>
</dbReference>
<dbReference type="EC" id="2.7.11.1" evidence="1"/>
<dbReference type="GO" id="GO:0004674">
    <property type="term" value="F:protein serine/threonine kinase activity"/>
    <property type="evidence" value="ECO:0007669"/>
    <property type="project" value="UniProtKB-KW"/>
</dbReference>
<dbReference type="PROSITE" id="PS50011">
    <property type="entry name" value="PROTEIN_KINASE_DOM"/>
    <property type="match status" value="1"/>
</dbReference>
<evidence type="ECO:0000256" key="1">
    <source>
        <dbReference type="ARBA" id="ARBA00012513"/>
    </source>
</evidence>
<evidence type="ECO:0000256" key="2">
    <source>
        <dbReference type="ARBA" id="ARBA00022527"/>
    </source>
</evidence>
<keyword evidence="8" id="KW-1185">Reference proteome</keyword>
<dbReference type="AlphaFoldDB" id="A0A0E0R3E1"/>
<dbReference type="GO" id="GO:0005524">
    <property type="term" value="F:ATP binding"/>
    <property type="evidence" value="ECO:0007669"/>
    <property type="project" value="InterPro"/>
</dbReference>
<dbReference type="HOGENOM" id="CLU_1356600_0_0_1"/>
<evidence type="ECO:0000259" key="6">
    <source>
        <dbReference type="PROSITE" id="PS50011"/>
    </source>
</evidence>
<organism evidence="7 8">
    <name type="scientific">Oryza rufipogon</name>
    <name type="common">Brownbeard rice</name>
    <name type="synonym">Asian wild rice</name>
    <dbReference type="NCBI Taxonomy" id="4529"/>
    <lineage>
        <taxon>Eukaryota</taxon>
        <taxon>Viridiplantae</taxon>
        <taxon>Streptophyta</taxon>
        <taxon>Embryophyta</taxon>
        <taxon>Tracheophyta</taxon>
        <taxon>Spermatophyta</taxon>
        <taxon>Magnoliopsida</taxon>
        <taxon>Liliopsida</taxon>
        <taxon>Poales</taxon>
        <taxon>Poaceae</taxon>
        <taxon>BOP clade</taxon>
        <taxon>Oryzoideae</taxon>
        <taxon>Oryzeae</taxon>
        <taxon>Oryzinae</taxon>
        <taxon>Oryza</taxon>
    </lineage>
</organism>
<protein>
    <recommendedName>
        <fullName evidence="1">non-specific serine/threonine protein kinase</fullName>
        <ecNumber evidence="1">2.7.11.1</ecNumber>
    </recommendedName>
</protein>
<evidence type="ECO:0000256" key="3">
    <source>
        <dbReference type="ARBA" id="ARBA00022777"/>
    </source>
</evidence>
<dbReference type="InterPro" id="IPR008271">
    <property type="entry name" value="Ser/Thr_kinase_AS"/>
</dbReference>
<dbReference type="SMART" id="SM00220">
    <property type="entry name" value="S_TKc"/>
    <property type="match status" value="1"/>
</dbReference>
<reference evidence="7" key="2">
    <citation type="submission" date="2015-06" db="UniProtKB">
        <authorList>
            <consortium name="EnsemblPlants"/>
        </authorList>
    </citation>
    <scope>IDENTIFICATION</scope>
</reference>
<dbReference type="PROSITE" id="PS00108">
    <property type="entry name" value="PROTEIN_KINASE_ST"/>
    <property type="match status" value="1"/>
</dbReference>
<dbReference type="InterPro" id="IPR050588">
    <property type="entry name" value="WNK_Ser-Thr_kinase"/>
</dbReference>
<proteinExistence type="predicted"/>
<dbReference type="EnsemblPlants" id="ORUFI11G00950.1">
    <property type="protein sequence ID" value="ORUFI11G00950.1"/>
    <property type="gene ID" value="ORUFI11G00950"/>
</dbReference>
<dbReference type="InterPro" id="IPR000719">
    <property type="entry name" value="Prot_kinase_dom"/>
</dbReference>
<keyword evidence="3" id="KW-0808">Transferase</keyword>
<name>A0A0E0R3E1_ORYRU</name>
<reference evidence="8" key="1">
    <citation type="submission" date="2013-06" db="EMBL/GenBank/DDBJ databases">
        <authorList>
            <person name="Zhao Q."/>
        </authorList>
    </citation>
    <scope>NUCLEOTIDE SEQUENCE</scope>
    <source>
        <strain evidence="8">cv. W1943</strain>
    </source>
</reference>
<dbReference type="Proteomes" id="UP000008022">
    <property type="component" value="Unassembled WGS sequence"/>
</dbReference>